<reference evidence="2" key="1">
    <citation type="journal article" date="2018" name="Sci. Rep.">
        <title>Lignite coal burning seam in the remote Altai Mountains harbors a hydrogen-driven thermophilic microbial community.</title>
        <authorList>
            <person name="Kadnikov V.V."/>
            <person name="Mardanov A.V."/>
            <person name="Ivasenko D.A."/>
            <person name="Antsiferov D.V."/>
            <person name="Beletsky A.V."/>
            <person name="Karnachuk O.V."/>
            <person name="Ravin N.V."/>
        </authorList>
    </citation>
    <scope>NUCLEOTIDE SEQUENCE [LARGE SCALE GENOMIC DNA]</scope>
</reference>
<dbReference type="EMBL" id="PEBX01000001">
    <property type="protein sequence ID" value="PTQ57915.1"/>
    <property type="molecule type" value="Genomic_DNA"/>
</dbReference>
<comment type="caution">
    <text evidence="1">The sequence shown here is derived from an EMBL/GenBank/DDBJ whole genome shotgun (WGS) entry which is preliminary data.</text>
</comment>
<evidence type="ECO:0000313" key="2">
    <source>
        <dbReference type="Proteomes" id="UP000244338"/>
    </source>
</evidence>
<accession>A0A2R6Y5I5</accession>
<name>A0A2R6Y5I5_9BACL</name>
<evidence type="ECO:0000313" key="1">
    <source>
        <dbReference type="EMBL" id="PTQ57915.1"/>
    </source>
</evidence>
<dbReference type="AlphaFoldDB" id="A0A2R6Y5I5"/>
<protein>
    <submittedName>
        <fullName evidence="1">Uncharacterized protein</fullName>
    </submittedName>
</protein>
<gene>
    <name evidence="1" type="ORF">BSOLF_0426</name>
</gene>
<dbReference type="Proteomes" id="UP000244338">
    <property type="component" value="Unassembled WGS sequence"/>
</dbReference>
<organism evidence="1 2">
    <name type="scientific">Candidatus Carbonibacillus altaicus</name>
    <dbReference type="NCBI Taxonomy" id="2163959"/>
    <lineage>
        <taxon>Bacteria</taxon>
        <taxon>Bacillati</taxon>
        <taxon>Bacillota</taxon>
        <taxon>Bacilli</taxon>
        <taxon>Bacillales</taxon>
        <taxon>Candidatus Carbonibacillus</taxon>
    </lineage>
</organism>
<proteinExistence type="predicted"/>
<sequence>MFGQMRALREDEATLRRLRDIASIKGLATMKAMVESG</sequence>